<dbReference type="Pfam" id="PF00400">
    <property type="entry name" value="WD40"/>
    <property type="match status" value="3"/>
</dbReference>
<sequence>MALCPPTGLVAVAFESGACHLLATPADTDYADSTPSALSCLSVGHQRGTRCLAFATTTATDAVALVSGGDDGCVHIETCHVNSARVAGRGCQDCHGQAQVATSAPRDCPIEAERESGATTKRRRLLIDEVVADSTHWAVPLGRSVCVGLLSSGQAAAPASCDGWARSLVASPDGAWLAAWVVVAGLDATASSKLWLWRCADGSPSPTRPRPSDVRHVSATCPPRADFECGGFGAPISALAWRPDSACLASCSGSEVLLWRFGAATAAARSSALPSGPAGRAPRRLDARGSRRLVSAAFRADGAWLACGASDGSLHLFACEDGASAARVIRPMVRWLGGSTLLASGPGAVAVVACVVPPELESNAESTVASMRVEHYPPAPEGVAAVLCTAIGGGWRMAEG</sequence>
<evidence type="ECO:0000313" key="2">
    <source>
        <dbReference type="Proteomes" id="UP000013827"/>
    </source>
</evidence>
<dbReference type="Proteomes" id="UP000013827">
    <property type="component" value="Unassembled WGS sequence"/>
</dbReference>
<dbReference type="PaxDb" id="2903-EOD35435"/>
<dbReference type="GeneID" id="17280705"/>
<proteinExistence type="predicted"/>
<dbReference type="KEGG" id="ehx:EMIHUDRAFT_449218"/>
<protein>
    <recommendedName>
        <fullName evidence="3">Anaphase-promoting complex subunit 4 WD40 domain-containing protein</fullName>
    </recommendedName>
</protein>
<dbReference type="SUPFAM" id="SSF50978">
    <property type="entry name" value="WD40 repeat-like"/>
    <property type="match status" value="1"/>
</dbReference>
<accession>A0A0D3KI50</accession>
<dbReference type="InterPro" id="IPR001680">
    <property type="entry name" value="WD40_rpt"/>
</dbReference>
<dbReference type="Gene3D" id="2.130.10.10">
    <property type="entry name" value="YVTN repeat-like/Quinoprotein amine dehydrogenase"/>
    <property type="match status" value="1"/>
</dbReference>
<dbReference type="HOGENOM" id="CLU_689714_0_0_1"/>
<organism evidence="1 2">
    <name type="scientific">Emiliania huxleyi (strain CCMP1516)</name>
    <dbReference type="NCBI Taxonomy" id="280463"/>
    <lineage>
        <taxon>Eukaryota</taxon>
        <taxon>Haptista</taxon>
        <taxon>Haptophyta</taxon>
        <taxon>Prymnesiophyceae</taxon>
        <taxon>Isochrysidales</taxon>
        <taxon>Noelaerhabdaceae</taxon>
        <taxon>Emiliania</taxon>
    </lineage>
</organism>
<name>A0A0D3KI50_EMIH1</name>
<dbReference type="InterPro" id="IPR036322">
    <property type="entry name" value="WD40_repeat_dom_sf"/>
</dbReference>
<keyword evidence="2" id="KW-1185">Reference proteome</keyword>
<reference evidence="2" key="1">
    <citation type="journal article" date="2013" name="Nature">
        <title>Pan genome of the phytoplankton Emiliania underpins its global distribution.</title>
        <authorList>
            <person name="Read B.A."/>
            <person name="Kegel J."/>
            <person name="Klute M.J."/>
            <person name="Kuo A."/>
            <person name="Lefebvre S.C."/>
            <person name="Maumus F."/>
            <person name="Mayer C."/>
            <person name="Miller J."/>
            <person name="Monier A."/>
            <person name="Salamov A."/>
            <person name="Young J."/>
            <person name="Aguilar M."/>
            <person name="Claverie J.M."/>
            <person name="Frickenhaus S."/>
            <person name="Gonzalez K."/>
            <person name="Herman E.K."/>
            <person name="Lin Y.C."/>
            <person name="Napier J."/>
            <person name="Ogata H."/>
            <person name="Sarno A.F."/>
            <person name="Shmutz J."/>
            <person name="Schroeder D."/>
            <person name="de Vargas C."/>
            <person name="Verret F."/>
            <person name="von Dassow P."/>
            <person name="Valentin K."/>
            <person name="Van de Peer Y."/>
            <person name="Wheeler G."/>
            <person name="Dacks J.B."/>
            <person name="Delwiche C.F."/>
            <person name="Dyhrman S.T."/>
            <person name="Glockner G."/>
            <person name="John U."/>
            <person name="Richards T."/>
            <person name="Worden A.Z."/>
            <person name="Zhang X."/>
            <person name="Grigoriev I.V."/>
            <person name="Allen A.E."/>
            <person name="Bidle K."/>
            <person name="Borodovsky M."/>
            <person name="Bowler C."/>
            <person name="Brownlee C."/>
            <person name="Cock J.M."/>
            <person name="Elias M."/>
            <person name="Gladyshev V.N."/>
            <person name="Groth M."/>
            <person name="Guda C."/>
            <person name="Hadaegh A."/>
            <person name="Iglesias-Rodriguez M.D."/>
            <person name="Jenkins J."/>
            <person name="Jones B.M."/>
            <person name="Lawson T."/>
            <person name="Leese F."/>
            <person name="Lindquist E."/>
            <person name="Lobanov A."/>
            <person name="Lomsadze A."/>
            <person name="Malik S.B."/>
            <person name="Marsh M.E."/>
            <person name="Mackinder L."/>
            <person name="Mock T."/>
            <person name="Mueller-Roeber B."/>
            <person name="Pagarete A."/>
            <person name="Parker M."/>
            <person name="Probert I."/>
            <person name="Quesneville H."/>
            <person name="Raines C."/>
            <person name="Rensing S.A."/>
            <person name="Riano-Pachon D.M."/>
            <person name="Richier S."/>
            <person name="Rokitta S."/>
            <person name="Shiraiwa Y."/>
            <person name="Soanes D.M."/>
            <person name="van der Giezen M."/>
            <person name="Wahlund T.M."/>
            <person name="Williams B."/>
            <person name="Wilson W."/>
            <person name="Wolfe G."/>
            <person name="Wurch L.L."/>
        </authorList>
    </citation>
    <scope>NUCLEOTIDE SEQUENCE</scope>
</reference>
<reference evidence="1" key="2">
    <citation type="submission" date="2024-10" db="UniProtKB">
        <authorList>
            <consortium name="EnsemblProtists"/>
        </authorList>
    </citation>
    <scope>IDENTIFICATION</scope>
</reference>
<dbReference type="SMART" id="SM00320">
    <property type="entry name" value="WD40"/>
    <property type="match status" value="3"/>
</dbReference>
<dbReference type="RefSeq" id="XP_005787864.1">
    <property type="nucleotide sequence ID" value="XM_005787807.1"/>
</dbReference>
<evidence type="ECO:0008006" key="3">
    <source>
        <dbReference type="Google" id="ProtNLM"/>
    </source>
</evidence>
<dbReference type="AlphaFoldDB" id="A0A0D3KI50"/>
<dbReference type="InterPro" id="IPR015943">
    <property type="entry name" value="WD40/YVTN_repeat-like_dom_sf"/>
</dbReference>
<dbReference type="EnsemblProtists" id="EOD35435">
    <property type="protein sequence ID" value="EOD35435"/>
    <property type="gene ID" value="EMIHUDRAFT_449218"/>
</dbReference>
<evidence type="ECO:0000313" key="1">
    <source>
        <dbReference type="EnsemblProtists" id="EOD35435"/>
    </source>
</evidence>